<keyword evidence="2" id="KW-0597">Phosphoprotein</keyword>
<name>A0A2N5WY87_9GAMM</name>
<dbReference type="Gene3D" id="3.40.50.2300">
    <property type="match status" value="1"/>
</dbReference>
<proteinExistence type="predicted"/>
<reference evidence="5 6" key="1">
    <citation type="submission" date="2018-01" db="EMBL/GenBank/DDBJ databases">
        <title>The draft genome sequence of Halioglobus lutimaris HF004.</title>
        <authorList>
            <person name="Du Z.-J."/>
            <person name="Shi M.-J."/>
        </authorList>
    </citation>
    <scope>NUCLEOTIDE SEQUENCE [LARGE SCALE GENOMIC DNA]</scope>
    <source>
        <strain evidence="5 6">HF004</strain>
    </source>
</reference>
<protein>
    <submittedName>
        <fullName evidence="5">DNA-binding response regulator</fullName>
    </submittedName>
</protein>
<dbReference type="PROSITE" id="PS50930">
    <property type="entry name" value="HTH_LYTTR"/>
    <property type="match status" value="1"/>
</dbReference>
<feature type="modified residue" description="4-aspartylphosphate" evidence="2">
    <location>
        <position position="56"/>
    </location>
</feature>
<dbReference type="Pfam" id="PF04397">
    <property type="entry name" value="LytTR"/>
    <property type="match status" value="1"/>
</dbReference>
<dbReference type="SMART" id="SM00448">
    <property type="entry name" value="REC"/>
    <property type="match status" value="1"/>
</dbReference>
<dbReference type="PANTHER" id="PTHR37299">
    <property type="entry name" value="TRANSCRIPTIONAL REGULATOR-RELATED"/>
    <property type="match status" value="1"/>
</dbReference>
<keyword evidence="6" id="KW-1185">Reference proteome</keyword>
<sequence>MNTLRAIIVDDESLARRGLALRLQQIPGVDVISECANGEQALEAIATHSPDLVFLDIQMPGIDGFEVVRQLQSDQMPMIIFVTAFDQYAVDAFKVHAVDYVLKPIDDDRLHEAINRAVAHHAQEESERAKERLMDLMMGMTGASAASIEAMAQDNDNQQPWPEKLVIKDGNDIHLVRTAEIHWVDAAGDYMCIHAAGETHIMRTTMKQLEAMLNPARFLRIHRSTIVNSEFIQGAQTLGNGEYMLTLDGNVQLKVSRGYRARVKQLLGG</sequence>
<evidence type="ECO:0000256" key="2">
    <source>
        <dbReference type="PROSITE-ProRule" id="PRU00169"/>
    </source>
</evidence>
<dbReference type="SMART" id="SM00850">
    <property type="entry name" value="LytTR"/>
    <property type="match status" value="1"/>
</dbReference>
<evidence type="ECO:0000259" key="3">
    <source>
        <dbReference type="PROSITE" id="PS50110"/>
    </source>
</evidence>
<dbReference type="Pfam" id="PF00072">
    <property type="entry name" value="Response_reg"/>
    <property type="match status" value="1"/>
</dbReference>
<comment type="caution">
    <text evidence="5">The sequence shown here is derived from an EMBL/GenBank/DDBJ whole genome shotgun (WGS) entry which is preliminary data.</text>
</comment>
<dbReference type="CDD" id="cd17532">
    <property type="entry name" value="REC_LytTR_AlgR-like"/>
    <property type="match status" value="1"/>
</dbReference>
<dbReference type="AlphaFoldDB" id="A0A2N5WY87"/>
<dbReference type="InterPro" id="IPR011006">
    <property type="entry name" value="CheY-like_superfamily"/>
</dbReference>
<keyword evidence="1" id="KW-0902">Two-component regulatory system</keyword>
<dbReference type="GO" id="GO:0000156">
    <property type="term" value="F:phosphorelay response regulator activity"/>
    <property type="evidence" value="ECO:0007669"/>
    <property type="project" value="InterPro"/>
</dbReference>
<accession>A0A2N5WY87</accession>
<feature type="domain" description="Response regulatory" evidence="3">
    <location>
        <begin position="5"/>
        <end position="118"/>
    </location>
</feature>
<evidence type="ECO:0000259" key="4">
    <source>
        <dbReference type="PROSITE" id="PS50930"/>
    </source>
</evidence>
<organism evidence="5 6">
    <name type="scientific">Pseudohalioglobus lutimaris</name>
    <dbReference type="NCBI Taxonomy" id="1737061"/>
    <lineage>
        <taxon>Bacteria</taxon>
        <taxon>Pseudomonadati</taxon>
        <taxon>Pseudomonadota</taxon>
        <taxon>Gammaproteobacteria</taxon>
        <taxon>Cellvibrionales</taxon>
        <taxon>Halieaceae</taxon>
        <taxon>Pseudohalioglobus</taxon>
    </lineage>
</organism>
<dbReference type="PANTHER" id="PTHR37299:SF1">
    <property type="entry name" value="STAGE 0 SPORULATION PROTEIN A HOMOLOG"/>
    <property type="match status" value="1"/>
</dbReference>
<dbReference type="OrthoDB" id="236568at2"/>
<dbReference type="FunFam" id="3.40.50.2300:FF:000051">
    <property type="entry name" value="Two-component response regulator yehT"/>
    <property type="match status" value="1"/>
</dbReference>
<feature type="domain" description="HTH LytTR-type" evidence="4">
    <location>
        <begin position="165"/>
        <end position="269"/>
    </location>
</feature>
<evidence type="ECO:0000313" key="6">
    <source>
        <dbReference type="Proteomes" id="UP000235005"/>
    </source>
</evidence>
<dbReference type="Proteomes" id="UP000235005">
    <property type="component" value="Unassembled WGS sequence"/>
</dbReference>
<dbReference type="SUPFAM" id="SSF52172">
    <property type="entry name" value="CheY-like"/>
    <property type="match status" value="1"/>
</dbReference>
<dbReference type="InterPro" id="IPR046947">
    <property type="entry name" value="LytR-like"/>
</dbReference>
<dbReference type="Gene3D" id="2.40.50.1020">
    <property type="entry name" value="LytTr DNA-binding domain"/>
    <property type="match status" value="1"/>
</dbReference>
<dbReference type="EMBL" id="PKUS01000035">
    <property type="protein sequence ID" value="PLW67178.1"/>
    <property type="molecule type" value="Genomic_DNA"/>
</dbReference>
<dbReference type="InterPro" id="IPR001789">
    <property type="entry name" value="Sig_transdc_resp-reg_receiver"/>
</dbReference>
<dbReference type="PROSITE" id="PS50110">
    <property type="entry name" value="RESPONSE_REGULATORY"/>
    <property type="match status" value="1"/>
</dbReference>
<evidence type="ECO:0000256" key="1">
    <source>
        <dbReference type="ARBA" id="ARBA00023012"/>
    </source>
</evidence>
<dbReference type="GO" id="GO:0003677">
    <property type="term" value="F:DNA binding"/>
    <property type="evidence" value="ECO:0007669"/>
    <property type="project" value="UniProtKB-KW"/>
</dbReference>
<keyword evidence="5" id="KW-0238">DNA-binding</keyword>
<dbReference type="RefSeq" id="WP_101518905.1">
    <property type="nucleotide sequence ID" value="NZ_PKUS01000035.1"/>
</dbReference>
<evidence type="ECO:0000313" key="5">
    <source>
        <dbReference type="EMBL" id="PLW67178.1"/>
    </source>
</evidence>
<gene>
    <name evidence="5" type="ORF">C0039_18405</name>
</gene>
<dbReference type="InterPro" id="IPR007492">
    <property type="entry name" value="LytTR_DNA-bd_dom"/>
</dbReference>